<feature type="signal peptide" evidence="1">
    <location>
        <begin position="1"/>
        <end position="26"/>
    </location>
</feature>
<name>A0A084VRM4_ANOSI</name>
<dbReference type="Proteomes" id="UP000030765">
    <property type="component" value="Unassembled WGS sequence"/>
</dbReference>
<accession>A0A084VRM4</accession>
<organism evidence="2">
    <name type="scientific">Anopheles sinensis</name>
    <name type="common">Mosquito</name>
    <dbReference type="NCBI Taxonomy" id="74873"/>
    <lineage>
        <taxon>Eukaryota</taxon>
        <taxon>Metazoa</taxon>
        <taxon>Ecdysozoa</taxon>
        <taxon>Arthropoda</taxon>
        <taxon>Hexapoda</taxon>
        <taxon>Insecta</taxon>
        <taxon>Pterygota</taxon>
        <taxon>Neoptera</taxon>
        <taxon>Endopterygota</taxon>
        <taxon>Diptera</taxon>
        <taxon>Nematocera</taxon>
        <taxon>Culicoidea</taxon>
        <taxon>Culicidae</taxon>
        <taxon>Anophelinae</taxon>
        <taxon>Anopheles</taxon>
    </lineage>
</organism>
<dbReference type="EMBL" id="ATLV01015748">
    <property type="status" value="NOT_ANNOTATED_CDS"/>
    <property type="molecule type" value="Genomic_DNA"/>
</dbReference>
<sequence>MIAGLFAGMPGGFLLNFSLLVSNVAAASQPLIRRNDSALGCRLVCGLTTVSLKRGFSTPQDLKAQTFA</sequence>
<feature type="chain" id="PRO_5010759876" evidence="1">
    <location>
        <begin position="27"/>
        <end position="68"/>
    </location>
</feature>
<evidence type="ECO:0000313" key="2">
    <source>
        <dbReference type="EMBL" id="KFB40618.1"/>
    </source>
</evidence>
<gene>
    <name evidence="2" type="ORF">ZHAS_00008129</name>
</gene>
<dbReference type="EMBL" id="KE525033">
    <property type="protein sequence ID" value="KFB40618.1"/>
    <property type="molecule type" value="Genomic_DNA"/>
</dbReference>
<protein>
    <submittedName>
        <fullName evidence="2 3">RNA polymerase subunit sigma-24</fullName>
    </submittedName>
</protein>
<evidence type="ECO:0000256" key="1">
    <source>
        <dbReference type="SAM" id="SignalP"/>
    </source>
</evidence>
<reference evidence="2 4" key="1">
    <citation type="journal article" date="2014" name="BMC Genomics">
        <title>Genome sequence of Anopheles sinensis provides insight into genetics basis of mosquito competence for malaria parasites.</title>
        <authorList>
            <person name="Zhou D."/>
            <person name="Zhang D."/>
            <person name="Ding G."/>
            <person name="Shi L."/>
            <person name="Hou Q."/>
            <person name="Ye Y."/>
            <person name="Xu Y."/>
            <person name="Zhou H."/>
            <person name="Xiong C."/>
            <person name="Li S."/>
            <person name="Yu J."/>
            <person name="Hong S."/>
            <person name="Yu X."/>
            <person name="Zou P."/>
            <person name="Chen C."/>
            <person name="Chang X."/>
            <person name="Wang W."/>
            <person name="Lv Y."/>
            <person name="Sun Y."/>
            <person name="Ma L."/>
            <person name="Shen B."/>
            <person name="Zhu C."/>
        </authorList>
    </citation>
    <scope>NUCLEOTIDE SEQUENCE [LARGE SCALE GENOMIC DNA]</scope>
</reference>
<keyword evidence="4" id="KW-1185">Reference proteome</keyword>
<evidence type="ECO:0000313" key="3">
    <source>
        <dbReference type="EnsemblMetazoa" id="ASIC008129-PA"/>
    </source>
</evidence>
<evidence type="ECO:0000313" key="4">
    <source>
        <dbReference type="Proteomes" id="UP000030765"/>
    </source>
</evidence>
<keyword evidence="1" id="KW-0732">Signal</keyword>
<dbReference type="VEuPathDB" id="VectorBase:ASIC008129"/>
<dbReference type="EnsemblMetazoa" id="ASIC008129-RA">
    <property type="protein sequence ID" value="ASIC008129-PA"/>
    <property type="gene ID" value="ASIC008129"/>
</dbReference>
<reference evidence="3" key="2">
    <citation type="submission" date="2020-05" db="UniProtKB">
        <authorList>
            <consortium name="EnsemblMetazoa"/>
        </authorList>
    </citation>
    <scope>IDENTIFICATION</scope>
</reference>
<dbReference type="AlphaFoldDB" id="A0A084VRM4"/>
<proteinExistence type="predicted"/>